<dbReference type="Gene3D" id="3.40.50.300">
    <property type="entry name" value="P-loop containing nucleotide triphosphate hydrolases"/>
    <property type="match status" value="1"/>
</dbReference>
<evidence type="ECO:0000313" key="11">
    <source>
        <dbReference type="Proteomes" id="UP000236434"/>
    </source>
</evidence>
<evidence type="ECO:0000256" key="6">
    <source>
        <dbReference type="ARBA" id="ARBA00023136"/>
    </source>
</evidence>
<dbReference type="Gene3D" id="1.20.1560.10">
    <property type="entry name" value="ABC transporter type 1, transmembrane domain"/>
    <property type="match status" value="1"/>
</dbReference>
<comment type="caution">
    <text evidence="10">The sequence shown here is derived from an EMBL/GenBank/DDBJ whole genome shotgun (WGS) entry which is preliminary data.</text>
</comment>
<evidence type="ECO:0000313" key="10">
    <source>
        <dbReference type="EMBL" id="PNR97539.1"/>
    </source>
</evidence>
<dbReference type="InterPro" id="IPR027417">
    <property type="entry name" value="P-loop_NTPase"/>
</dbReference>
<dbReference type="Pfam" id="PF00664">
    <property type="entry name" value="ABC_membrane"/>
    <property type="match status" value="1"/>
</dbReference>
<dbReference type="InterPro" id="IPR011527">
    <property type="entry name" value="ABC1_TM_dom"/>
</dbReference>
<dbReference type="InterPro" id="IPR036640">
    <property type="entry name" value="ABC1_TM_sf"/>
</dbReference>
<dbReference type="Pfam" id="PF00005">
    <property type="entry name" value="ABC_tran"/>
    <property type="match status" value="1"/>
</dbReference>
<sequence length="582" mass="66521">MNLTNLRKIISFYSLIGKRRLIPILIGGFLATSSIVFGFFIPLLVRNIIDGLTINMQMEWNSIYLLAILYTASFILTYIGDQIYLREKFKAAADLSNRIFKLSFFFPWKKLKQQGSAYYASLINNQLNEAFVVLDYGFIRNIFVLIRMVLILVMVFAWSKFFFFLYVVNVAIVGLYTNIIDRVSHRPYSRGYELMRQATNFIVETFENLHEIFAGEAKSKRENEYERIYQKITNSVVEAEIPRSRFDKLMVDLPDYFSRLIILVYGSFLVINGRMTVGTIWALWTYFSFVTEPLYLFRELARIAVRVSANLDTILKYFDEAEHAQKNYTKNEIFPVPKVPVYSLKDVSFGFEPDKPFLKKISLNVQHGETIAIVGLSGEGKSILLNILLGLEQNYEGEVRILGNELKGTYPLAVFKYVGYYSQTVGIFNETLESNIVMGRKLDEERLEKVIDDLKLDHLKGRLLGEGGSFVSGGEKQRIQLARLFYAEKDVVVVDEPLTNLDTINESILLEKLEDYLSTRSGIIISHKPNVISLANRVFVLKNGTVAATGSFSELMSGDDTFKGIIESYLSSANEIGRKKMG</sequence>
<keyword evidence="5 7" id="KW-1133">Transmembrane helix</keyword>
<feature type="transmembrane region" description="Helical" evidence="7">
    <location>
        <begin position="21"/>
        <end position="43"/>
    </location>
</feature>
<dbReference type="GO" id="GO:0016887">
    <property type="term" value="F:ATP hydrolysis activity"/>
    <property type="evidence" value="ECO:0007669"/>
    <property type="project" value="InterPro"/>
</dbReference>
<organism evidence="10 11">
    <name type="scientific">Petrotoga olearia DSM 13574</name>
    <dbReference type="NCBI Taxonomy" id="1122955"/>
    <lineage>
        <taxon>Bacteria</taxon>
        <taxon>Thermotogati</taxon>
        <taxon>Thermotogota</taxon>
        <taxon>Thermotogae</taxon>
        <taxon>Petrotogales</taxon>
        <taxon>Petrotogaceae</taxon>
        <taxon>Petrotoga</taxon>
    </lineage>
</organism>
<protein>
    <submittedName>
        <fullName evidence="10">ABC transporter ATP-binding protein</fullName>
    </submittedName>
</protein>
<dbReference type="OrthoDB" id="9802264at2"/>
<dbReference type="PROSITE" id="PS50929">
    <property type="entry name" value="ABC_TM1F"/>
    <property type="match status" value="1"/>
</dbReference>
<dbReference type="InterPro" id="IPR039421">
    <property type="entry name" value="Type_1_exporter"/>
</dbReference>
<dbReference type="SUPFAM" id="SSF52540">
    <property type="entry name" value="P-loop containing nucleoside triphosphate hydrolases"/>
    <property type="match status" value="1"/>
</dbReference>
<feature type="domain" description="ABC transporter" evidence="8">
    <location>
        <begin position="342"/>
        <end position="568"/>
    </location>
</feature>
<comment type="subcellular location">
    <subcellularLocation>
        <location evidence="1">Cell membrane</location>
        <topology evidence="1">Multi-pass membrane protein</topology>
    </subcellularLocation>
</comment>
<evidence type="ECO:0000256" key="2">
    <source>
        <dbReference type="ARBA" id="ARBA00022692"/>
    </source>
</evidence>
<evidence type="ECO:0000256" key="3">
    <source>
        <dbReference type="ARBA" id="ARBA00022741"/>
    </source>
</evidence>
<dbReference type="SUPFAM" id="SSF90123">
    <property type="entry name" value="ABC transporter transmembrane region"/>
    <property type="match status" value="1"/>
</dbReference>
<evidence type="ECO:0000256" key="1">
    <source>
        <dbReference type="ARBA" id="ARBA00004651"/>
    </source>
</evidence>
<evidence type="ECO:0000256" key="7">
    <source>
        <dbReference type="SAM" id="Phobius"/>
    </source>
</evidence>
<dbReference type="GO" id="GO:0005886">
    <property type="term" value="C:plasma membrane"/>
    <property type="evidence" value="ECO:0007669"/>
    <property type="project" value="UniProtKB-SubCell"/>
</dbReference>
<name>A0A2K1P420_9BACT</name>
<dbReference type="PROSITE" id="PS50893">
    <property type="entry name" value="ABC_TRANSPORTER_2"/>
    <property type="match status" value="1"/>
</dbReference>
<dbReference type="InterPro" id="IPR003439">
    <property type="entry name" value="ABC_transporter-like_ATP-bd"/>
</dbReference>
<dbReference type="EMBL" id="AZRL01000004">
    <property type="protein sequence ID" value="PNR97539.1"/>
    <property type="molecule type" value="Genomic_DNA"/>
</dbReference>
<dbReference type="AlphaFoldDB" id="A0A2K1P420"/>
<dbReference type="Proteomes" id="UP000236434">
    <property type="component" value="Unassembled WGS sequence"/>
</dbReference>
<evidence type="ECO:0000259" key="9">
    <source>
        <dbReference type="PROSITE" id="PS50929"/>
    </source>
</evidence>
<keyword evidence="4 10" id="KW-0067">ATP-binding</keyword>
<dbReference type="GO" id="GO:0005524">
    <property type="term" value="F:ATP binding"/>
    <property type="evidence" value="ECO:0007669"/>
    <property type="project" value="UniProtKB-KW"/>
</dbReference>
<dbReference type="InterPro" id="IPR017871">
    <property type="entry name" value="ABC_transporter-like_CS"/>
</dbReference>
<keyword evidence="2 7" id="KW-0812">Transmembrane</keyword>
<dbReference type="PANTHER" id="PTHR43394">
    <property type="entry name" value="ATP-DEPENDENT PERMEASE MDL1, MITOCHONDRIAL"/>
    <property type="match status" value="1"/>
</dbReference>
<proteinExistence type="predicted"/>
<feature type="transmembrane region" description="Helical" evidence="7">
    <location>
        <begin position="63"/>
        <end position="80"/>
    </location>
</feature>
<dbReference type="GO" id="GO:0015421">
    <property type="term" value="F:ABC-type oligopeptide transporter activity"/>
    <property type="evidence" value="ECO:0007669"/>
    <property type="project" value="TreeGrafter"/>
</dbReference>
<feature type="transmembrane region" description="Helical" evidence="7">
    <location>
        <begin position="253"/>
        <end position="271"/>
    </location>
</feature>
<evidence type="ECO:0000259" key="8">
    <source>
        <dbReference type="PROSITE" id="PS50893"/>
    </source>
</evidence>
<gene>
    <name evidence="10" type="ORF">X929_01860</name>
</gene>
<dbReference type="InterPro" id="IPR003593">
    <property type="entry name" value="AAA+_ATPase"/>
</dbReference>
<keyword evidence="3" id="KW-0547">Nucleotide-binding</keyword>
<feature type="domain" description="ABC transmembrane type-1" evidence="9">
    <location>
        <begin position="25"/>
        <end position="306"/>
    </location>
</feature>
<dbReference type="RefSeq" id="WP_103066355.1">
    <property type="nucleotide sequence ID" value="NZ_AZRL01000004.1"/>
</dbReference>
<evidence type="ECO:0000256" key="4">
    <source>
        <dbReference type="ARBA" id="ARBA00022840"/>
    </source>
</evidence>
<dbReference type="PROSITE" id="PS00211">
    <property type="entry name" value="ABC_TRANSPORTER_1"/>
    <property type="match status" value="1"/>
</dbReference>
<feature type="transmembrane region" description="Helical" evidence="7">
    <location>
        <begin position="138"/>
        <end position="157"/>
    </location>
</feature>
<feature type="transmembrane region" description="Helical" evidence="7">
    <location>
        <begin position="163"/>
        <end position="180"/>
    </location>
</feature>
<reference evidence="10 11" key="1">
    <citation type="submission" date="2013-12" db="EMBL/GenBank/DDBJ databases">
        <title>Comparative genomics of Petrotoga isolates.</title>
        <authorList>
            <person name="Nesbo C.L."/>
            <person name="Charchuk R."/>
            <person name="Chow K."/>
        </authorList>
    </citation>
    <scope>NUCLEOTIDE SEQUENCE [LARGE SCALE GENOMIC DNA]</scope>
    <source>
        <strain evidence="10 11">DSM 13574</strain>
    </source>
</reference>
<dbReference type="PANTHER" id="PTHR43394:SF1">
    <property type="entry name" value="ATP-BINDING CASSETTE SUB-FAMILY B MEMBER 10, MITOCHONDRIAL"/>
    <property type="match status" value="1"/>
</dbReference>
<evidence type="ECO:0000256" key="5">
    <source>
        <dbReference type="ARBA" id="ARBA00022989"/>
    </source>
</evidence>
<dbReference type="SMART" id="SM00382">
    <property type="entry name" value="AAA"/>
    <property type="match status" value="1"/>
</dbReference>
<keyword evidence="6 7" id="KW-0472">Membrane</keyword>
<accession>A0A2K1P420</accession>